<dbReference type="Gramene" id="KQL08362">
    <property type="protein sequence ID" value="KQL08362"/>
    <property type="gene ID" value="SETIT_004130mg"/>
</dbReference>
<keyword evidence="2 3" id="KW-0813">Transport</keyword>
<feature type="domain" description="Exocyst complex subunit Exo70 C-terminal" evidence="4">
    <location>
        <begin position="15"/>
        <end position="117"/>
    </location>
</feature>
<dbReference type="GO" id="GO:0000145">
    <property type="term" value="C:exocyst"/>
    <property type="evidence" value="ECO:0000318"/>
    <property type="project" value="GO_Central"/>
</dbReference>
<evidence type="ECO:0000256" key="3">
    <source>
        <dbReference type="RuleBase" id="RU365026"/>
    </source>
</evidence>
<protein>
    <recommendedName>
        <fullName evidence="3">Exocyst subunit Exo70 family protein</fullName>
    </recommendedName>
</protein>
<accession>K3XQE5</accession>
<dbReference type="InParanoid" id="K3XQE5"/>
<organism evidence="5 6">
    <name type="scientific">Setaria italica</name>
    <name type="common">Foxtail millet</name>
    <name type="synonym">Panicum italicum</name>
    <dbReference type="NCBI Taxonomy" id="4555"/>
    <lineage>
        <taxon>Eukaryota</taxon>
        <taxon>Viridiplantae</taxon>
        <taxon>Streptophyta</taxon>
        <taxon>Embryophyta</taxon>
        <taxon>Tracheophyta</taxon>
        <taxon>Spermatophyta</taxon>
        <taxon>Magnoliopsida</taxon>
        <taxon>Liliopsida</taxon>
        <taxon>Poales</taxon>
        <taxon>Poaceae</taxon>
        <taxon>PACMAD clade</taxon>
        <taxon>Panicoideae</taxon>
        <taxon>Panicodae</taxon>
        <taxon>Paniceae</taxon>
        <taxon>Cenchrinae</taxon>
        <taxon>Setaria</taxon>
    </lineage>
</organism>
<dbReference type="PANTHER" id="PTHR12542">
    <property type="entry name" value="EXOCYST COMPLEX PROTEIN EXO70"/>
    <property type="match status" value="1"/>
</dbReference>
<dbReference type="InterPro" id="IPR046364">
    <property type="entry name" value="Exo70_C"/>
</dbReference>
<dbReference type="InterPro" id="IPR016159">
    <property type="entry name" value="Cullin_repeat-like_dom_sf"/>
</dbReference>
<evidence type="ECO:0000256" key="1">
    <source>
        <dbReference type="ARBA" id="ARBA00006756"/>
    </source>
</evidence>
<dbReference type="GO" id="GO:0015031">
    <property type="term" value="P:protein transport"/>
    <property type="evidence" value="ECO:0007669"/>
    <property type="project" value="UniProtKB-KW"/>
</dbReference>
<dbReference type="SUPFAM" id="SSF74788">
    <property type="entry name" value="Cullin repeat-like"/>
    <property type="match status" value="1"/>
</dbReference>
<comment type="function">
    <text evidence="3">Component of the exocyst complex.</text>
</comment>
<dbReference type="PANTHER" id="PTHR12542:SF138">
    <property type="entry name" value="EXOCYST SUBUNIT EXO70 FAMILY PROTEIN"/>
    <property type="match status" value="1"/>
</dbReference>
<evidence type="ECO:0000313" key="5">
    <source>
        <dbReference type="EnsemblPlants" id="KQL08362"/>
    </source>
</evidence>
<keyword evidence="6" id="KW-1185">Reference proteome</keyword>
<reference evidence="6" key="1">
    <citation type="journal article" date="2012" name="Nat. Biotechnol.">
        <title>Reference genome sequence of the model plant Setaria.</title>
        <authorList>
            <person name="Bennetzen J.L."/>
            <person name="Schmutz J."/>
            <person name="Wang H."/>
            <person name="Percifield R."/>
            <person name="Hawkins J."/>
            <person name="Pontaroli A.C."/>
            <person name="Estep M."/>
            <person name="Feng L."/>
            <person name="Vaughn J.N."/>
            <person name="Grimwood J."/>
            <person name="Jenkins J."/>
            <person name="Barry K."/>
            <person name="Lindquist E."/>
            <person name="Hellsten U."/>
            <person name="Deshpande S."/>
            <person name="Wang X."/>
            <person name="Wu X."/>
            <person name="Mitros T."/>
            <person name="Triplett J."/>
            <person name="Yang X."/>
            <person name="Ye C.Y."/>
            <person name="Mauro-Herrera M."/>
            <person name="Wang L."/>
            <person name="Li P."/>
            <person name="Sharma M."/>
            <person name="Sharma R."/>
            <person name="Ronald P.C."/>
            <person name="Panaud O."/>
            <person name="Kellogg E.A."/>
            <person name="Brutnell T.P."/>
            <person name="Doust A.N."/>
            <person name="Tuskan G.A."/>
            <person name="Rokhsar D."/>
            <person name="Devos K.M."/>
        </authorList>
    </citation>
    <scope>NUCLEOTIDE SEQUENCE [LARGE SCALE GENOMIC DNA]</scope>
    <source>
        <strain evidence="6">cv. Yugu1</strain>
    </source>
</reference>
<dbReference type="OMA" id="EYQIARY"/>
<dbReference type="STRING" id="4555.K3XQE5"/>
<dbReference type="AlphaFoldDB" id="K3XQE5"/>
<dbReference type="InterPro" id="IPR004140">
    <property type="entry name" value="Exo70"/>
</dbReference>
<comment type="similarity">
    <text evidence="1 3">Belongs to the EXO70 family.</text>
</comment>
<dbReference type="Pfam" id="PF03081">
    <property type="entry name" value="Exo70_C"/>
    <property type="match status" value="2"/>
</dbReference>
<dbReference type="GO" id="GO:0005546">
    <property type="term" value="F:phosphatidylinositol-4,5-bisphosphate binding"/>
    <property type="evidence" value="ECO:0007669"/>
    <property type="project" value="InterPro"/>
</dbReference>
<dbReference type="HOGENOM" id="CLU_026956_0_0_1"/>
<evidence type="ECO:0000256" key="2">
    <source>
        <dbReference type="ARBA" id="ARBA00022448"/>
    </source>
</evidence>
<sequence>MKTKTHHTLAWPYAVRLLAFADEITKLQLSPDKLFIVLRLHKVLSSDFFTILQWHPEEFSIAKYNHTMQKLRQAVFHVLQELKVLIQKRASRSVPEAEGVHEVTCYVMNYIRLLFDDKSMDSLDHIVQDLITCLEAMLNRVAEAYDSEALKCFFLMNNLQFIVKQVEDLGAEDFVDQYMETYLDLSWGPILSCLSTRKTMLGCCFRRSSNIVRFCLKFDSTYYNQEHWKVEDPLFREMVQQTVCNKVASAYQAHIEKSRKVQRQYEWPQDIFPAPDILENLCVFSSFHFGS</sequence>
<dbReference type="GO" id="GO:0006887">
    <property type="term" value="P:exocytosis"/>
    <property type="evidence" value="ECO:0000318"/>
    <property type="project" value="GO_Central"/>
</dbReference>
<name>K3XQE5_SETIT</name>
<feature type="domain" description="Exocyst complex subunit Exo70 C-terminal" evidence="4">
    <location>
        <begin position="118"/>
        <end position="260"/>
    </location>
</feature>
<evidence type="ECO:0000313" key="6">
    <source>
        <dbReference type="Proteomes" id="UP000004995"/>
    </source>
</evidence>
<keyword evidence="3" id="KW-0653">Protein transport</keyword>
<keyword evidence="3" id="KW-0268">Exocytosis</keyword>
<proteinExistence type="inferred from homology"/>
<dbReference type="eggNOG" id="KOG2344">
    <property type="taxonomic scope" value="Eukaryota"/>
</dbReference>
<dbReference type="EnsemblPlants" id="KQL08362">
    <property type="protein sequence ID" value="KQL08362"/>
    <property type="gene ID" value="SETIT_004130mg"/>
</dbReference>
<evidence type="ECO:0000259" key="4">
    <source>
        <dbReference type="Pfam" id="PF03081"/>
    </source>
</evidence>
<reference evidence="5" key="2">
    <citation type="submission" date="2018-08" db="UniProtKB">
        <authorList>
            <consortium name="EnsemblPlants"/>
        </authorList>
    </citation>
    <scope>IDENTIFICATION</scope>
    <source>
        <strain evidence="5">Yugu1</strain>
    </source>
</reference>
<dbReference type="EMBL" id="AGNK02003437">
    <property type="status" value="NOT_ANNOTATED_CDS"/>
    <property type="molecule type" value="Genomic_DNA"/>
</dbReference>
<dbReference type="Proteomes" id="UP000004995">
    <property type="component" value="Unassembled WGS sequence"/>
</dbReference>
<dbReference type="Gene3D" id="1.20.1280.170">
    <property type="entry name" value="Exocyst complex component Exo70"/>
    <property type="match status" value="1"/>
</dbReference>